<protein>
    <submittedName>
        <fullName evidence="2">Uncharacterized protein</fullName>
    </submittedName>
</protein>
<comment type="caution">
    <text evidence="2">The sequence shown here is derived from an EMBL/GenBank/DDBJ whole genome shotgun (WGS) entry which is preliminary data.</text>
</comment>
<evidence type="ECO:0000313" key="3">
    <source>
        <dbReference type="Proteomes" id="UP000803844"/>
    </source>
</evidence>
<feature type="transmembrane region" description="Helical" evidence="1">
    <location>
        <begin position="202"/>
        <end position="221"/>
    </location>
</feature>
<dbReference type="InterPro" id="IPR011051">
    <property type="entry name" value="RmlC_Cupin_sf"/>
</dbReference>
<dbReference type="CDD" id="cd02208">
    <property type="entry name" value="cupin_RmlC-like"/>
    <property type="match status" value="1"/>
</dbReference>
<dbReference type="EMBL" id="MU032351">
    <property type="protein sequence ID" value="KAF3761721.1"/>
    <property type="molecule type" value="Genomic_DNA"/>
</dbReference>
<dbReference type="OrthoDB" id="504210at2759"/>
<dbReference type="Gene3D" id="2.60.120.10">
    <property type="entry name" value="Jelly Rolls"/>
    <property type="match status" value="1"/>
</dbReference>
<proteinExistence type="predicted"/>
<keyword evidence="3" id="KW-1185">Reference proteome</keyword>
<keyword evidence="1" id="KW-1133">Transmembrane helix</keyword>
<reference evidence="2" key="1">
    <citation type="journal article" date="2020" name="Phytopathology">
        <title>Genome sequence of the chestnut blight fungus Cryphonectria parasitica EP155: A fundamental resource for an archetypical invasive plant pathogen.</title>
        <authorList>
            <person name="Crouch J.A."/>
            <person name="Dawe A."/>
            <person name="Aerts A."/>
            <person name="Barry K."/>
            <person name="Churchill A.C.L."/>
            <person name="Grimwood J."/>
            <person name="Hillman B."/>
            <person name="Milgroom M.G."/>
            <person name="Pangilinan J."/>
            <person name="Smith M."/>
            <person name="Salamov A."/>
            <person name="Schmutz J."/>
            <person name="Yadav J."/>
            <person name="Grigoriev I.V."/>
            <person name="Nuss D."/>
        </authorList>
    </citation>
    <scope>NUCLEOTIDE SEQUENCE</scope>
    <source>
        <strain evidence="2">EP155</strain>
    </source>
</reference>
<dbReference type="AlphaFoldDB" id="A0A9P5CL72"/>
<evidence type="ECO:0000313" key="2">
    <source>
        <dbReference type="EMBL" id="KAF3761721.1"/>
    </source>
</evidence>
<dbReference type="SUPFAM" id="SSF51182">
    <property type="entry name" value="RmlC-like cupins"/>
    <property type="match status" value="1"/>
</dbReference>
<accession>A0A9P5CL72</accession>
<name>A0A9P5CL72_CRYP1</name>
<evidence type="ECO:0000256" key="1">
    <source>
        <dbReference type="SAM" id="Phobius"/>
    </source>
</evidence>
<dbReference type="RefSeq" id="XP_040772700.1">
    <property type="nucleotide sequence ID" value="XM_040919189.1"/>
</dbReference>
<keyword evidence="1" id="KW-0812">Transmembrane</keyword>
<sequence length="251" mass="28275">MENNFSTDNPIIKRGLPNAVVYDLSEEGQVTITLPVGSTWTSGLHWHEDHVEYLRVLKGSVRVTIGDQTLTISAEGEGDGDEVAQVKVDRNVWHEWGRADTYADQEVVVVERTEPEDGLKAVFFWNLNGVILRGAGFVCPPYMSAWVHGVLVDAWVTLGLFVVFRELDNFPVFLDVPRAFSTRGFPFARGTLGYGLLWGVDWFVSHFVLLIAYLVAFVFGIPSVRAEFTPRTVQDRWKMTWHGRGKESKTA</sequence>
<keyword evidence="1" id="KW-0472">Membrane</keyword>
<dbReference type="GeneID" id="63836318"/>
<dbReference type="Proteomes" id="UP000803844">
    <property type="component" value="Unassembled WGS sequence"/>
</dbReference>
<dbReference type="InterPro" id="IPR014710">
    <property type="entry name" value="RmlC-like_jellyroll"/>
</dbReference>
<organism evidence="2 3">
    <name type="scientific">Cryphonectria parasitica (strain ATCC 38755 / EP155)</name>
    <dbReference type="NCBI Taxonomy" id="660469"/>
    <lineage>
        <taxon>Eukaryota</taxon>
        <taxon>Fungi</taxon>
        <taxon>Dikarya</taxon>
        <taxon>Ascomycota</taxon>
        <taxon>Pezizomycotina</taxon>
        <taxon>Sordariomycetes</taxon>
        <taxon>Sordariomycetidae</taxon>
        <taxon>Diaporthales</taxon>
        <taxon>Cryphonectriaceae</taxon>
        <taxon>Cryphonectria-Endothia species complex</taxon>
        <taxon>Cryphonectria</taxon>
    </lineage>
</organism>
<gene>
    <name evidence="2" type="ORF">M406DRAFT_295403</name>
</gene>
<feature type="transmembrane region" description="Helical" evidence="1">
    <location>
        <begin position="145"/>
        <end position="164"/>
    </location>
</feature>